<proteinExistence type="predicted"/>
<evidence type="ECO:0000313" key="2">
    <source>
        <dbReference type="EMBL" id="KIJ62880.1"/>
    </source>
</evidence>
<name>A0A0C9VXA9_9AGAM</name>
<dbReference type="SUPFAM" id="SSF81383">
    <property type="entry name" value="F-box domain"/>
    <property type="match status" value="1"/>
</dbReference>
<accession>A0A0C9VXA9</accession>
<keyword evidence="3" id="KW-1185">Reference proteome</keyword>
<evidence type="ECO:0000313" key="3">
    <source>
        <dbReference type="Proteomes" id="UP000053820"/>
    </source>
</evidence>
<reference evidence="2 3" key="1">
    <citation type="submission" date="2014-04" db="EMBL/GenBank/DDBJ databases">
        <title>Evolutionary Origins and Diversification of the Mycorrhizal Mutualists.</title>
        <authorList>
            <consortium name="DOE Joint Genome Institute"/>
            <consortium name="Mycorrhizal Genomics Consortium"/>
            <person name="Kohler A."/>
            <person name="Kuo A."/>
            <person name="Nagy L.G."/>
            <person name="Floudas D."/>
            <person name="Copeland A."/>
            <person name="Barry K.W."/>
            <person name="Cichocki N."/>
            <person name="Veneault-Fourrey C."/>
            <person name="LaButti K."/>
            <person name="Lindquist E.A."/>
            <person name="Lipzen A."/>
            <person name="Lundell T."/>
            <person name="Morin E."/>
            <person name="Murat C."/>
            <person name="Riley R."/>
            <person name="Ohm R."/>
            <person name="Sun H."/>
            <person name="Tunlid A."/>
            <person name="Henrissat B."/>
            <person name="Grigoriev I.V."/>
            <person name="Hibbett D.S."/>
            <person name="Martin F."/>
        </authorList>
    </citation>
    <scope>NUCLEOTIDE SEQUENCE [LARGE SCALE GENOMIC DNA]</scope>
    <source>
        <strain evidence="2 3">MD-312</strain>
    </source>
</reference>
<dbReference type="EMBL" id="KN839853">
    <property type="protein sequence ID" value="KIJ62880.1"/>
    <property type="molecule type" value="Genomic_DNA"/>
</dbReference>
<dbReference type="PROSITE" id="PS50181">
    <property type="entry name" value="FBOX"/>
    <property type="match status" value="1"/>
</dbReference>
<evidence type="ECO:0000259" key="1">
    <source>
        <dbReference type="PROSITE" id="PS50181"/>
    </source>
</evidence>
<feature type="domain" description="F-box" evidence="1">
    <location>
        <begin position="2"/>
        <end position="48"/>
    </location>
</feature>
<protein>
    <recommendedName>
        <fullName evidence="1">F-box domain-containing protein</fullName>
    </recommendedName>
</protein>
<dbReference type="InterPro" id="IPR036047">
    <property type="entry name" value="F-box-like_dom_sf"/>
</dbReference>
<dbReference type="OrthoDB" id="3034442at2759"/>
<sequence>MKLTLDTLNDDTLICIFAALTIPEILVLRQVSRRLFLLSAQHAVWRDACKSHILRDNIPFPRDPLESLCAKDLERSTLRAYQVGQNWRSSNTQLHKAATITWKSRAIEDIKFLTHHGKHWIVTISRGIWSDLYLRDSDTLQVVARWTPGKALFNGITVNTDQESDAAIAISVQQDGINSVEILSISNQDERPDPTIQRLATLDTCHKPITLSGDVVALSDHDSETLILNWKTRAQSLLKSPETWQDKPLHVIFAQGNNVVVRARSICIFTEPSMVLPGDDLPITLPQAFASFGWVDGVSLATRPPTQSNTTSPQPPLSVLVRTKEDDPWSLSDQFQFLALNADASSVPQSTLHDDAPLVNDTPRTFPMTQLTSLSSPHRGPLRCSDMVLGPYGTAVWVQPADWSVGGLISDDVHLQPVPVPTSHETLVAAIFPGLLSGGSAEARVKVSVANSGSAWSCLDYSEERGLIALGSSDGSITTFRF</sequence>
<dbReference type="HOGENOM" id="CLU_027585_0_0_1"/>
<dbReference type="Proteomes" id="UP000053820">
    <property type="component" value="Unassembled WGS sequence"/>
</dbReference>
<gene>
    <name evidence="2" type="ORF">HYDPIDRAFT_41578</name>
</gene>
<dbReference type="InterPro" id="IPR001810">
    <property type="entry name" value="F-box_dom"/>
</dbReference>
<dbReference type="AlphaFoldDB" id="A0A0C9VXA9"/>
<organism evidence="2 3">
    <name type="scientific">Hydnomerulius pinastri MD-312</name>
    <dbReference type="NCBI Taxonomy" id="994086"/>
    <lineage>
        <taxon>Eukaryota</taxon>
        <taxon>Fungi</taxon>
        <taxon>Dikarya</taxon>
        <taxon>Basidiomycota</taxon>
        <taxon>Agaricomycotina</taxon>
        <taxon>Agaricomycetes</taxon>
        <taxon>Agaricomycetidae</taxon>
        <taxon>Boletales</taxon>
        <taxon>Boletales incertae sedis</taxon>
        <taxon>Leucogyrophana</taxon>
    </lineage>
</organism>
<dbReference type="Gene3D" id="1.20.1280.50">
    <property type="match status" value="1"/>
</dbReference>